<sequence length="458" mass="49569">MLCSLKWPLLKHFGESLFGVGWFALAESLGEICHPGLIGIPLGFLEGCYCRVSDNGCCCRTIETFALSFHPIWEIPLWRVSRKSSFPSVSILPHRIPLRRVHTGHRTLNPLRGWRKPAATPALGAPSPGDKPTFVPLSNYMNVQYYGEIGLGTPPQNFSVVFDTGSSNLWVPSIRCHFFSLPCWLHHRFNPKASSSFQPNGTKFAIQYAAGRLAGILSEDKLTIGGIMNASVIFGEALWEPSLVFTFARFDGILGLAFPVLAVGGVRPPLDVLVDQGLLDKPVFSFYLNRDPEAADGGELVLGGSDPAHYIPPLTFLPVTIPAYWQIHMGRVKVGTGLTLCAQGCAAILDTGTSLITGPTEEIRALNTAIGGISLLVGEIVRGGFRLCFSGFQALDLPPPAGPLWILGDVFLRTYVAVFDRGNLTSGARVGLARSRFGETEPPRGGPAQAQFSGWRLG</sequence>
<dbReference type="Proteomes" id="UP000694399">
    <property type="component" value="Chromosome E3"/>
</dbReference>
<gene>
    <name evidence="7" type="primary">NAPSA</name>
</gene>
<protein>
    <submittedName>
        <fullName evidence="7">Napsin A aspartic peptidase</fullName>
    </submittedName>
</protein>
<comment type="similarity">
    <text evidence="1 4">Belongs to the peptidase A1 family.</text>
</comment>
<evidence type="ECO:0000256" key="1">
    <source>
        <dbReference type="ARBA" id="ARBA00007447"/>
    </source>
</evidence>
<evidence type="ECO:0000256" key="5">
    <source>
        <dbReference type="SAM" id="MobiDB-lite"/>
    </source>
</evidence>
<evidence type="ECO:0000256" key="2">
    <source>
        <dbReference type="PIRSR" id="PIRSR601461-1"/>
    </source>
</evidence>
<feature type="region of interest" description="Disordered" evidence="5">
    <location>
        <begin position="435"/>
        <end position="458"/>
    </location>
</feature>
<dbReference type="InterPro" id="IPR001461">
    <property type="entry name" value="Aspartic_peptidase_A1"/>
</dbReference>
<dbReference type="InterPro" id="IPR001969">
    <property type="entry name" value="Aspartic_peptidase_AS"/>
</dbReference>
<dbReference type="PROSITE" id="PS00141">
    <property type="entry name" value="ASP_PROTEASE"/>
    <property type="match status" value="2"/>
</dbReference>
<dbReference type="Gene3D" id="2.40.70.10">
    <property type="entry name" value="Acid Proteases"/>
    <property type="match status" value="3"/>
</dbReference>
<feature type="domain" description="Peptidase A1" evidence="6">
    <location>
        <begin position="145"/>
        <end position="458"/>
    </location>
</feature>
<proteinExistence type="inferred from homology"/>
<dbReference type="GO" id="GO:0004190">
    <property type="term" value="F:aspartic-type endopeptidase activity"/>
    <property type="evidence" value="ECO:0007669"/>
    <property type="project" value="UniProtKB-KW"/>
</dbReference>
<reference evidence="7" key="3">
    <citation type="submission" date="2025-09" db="UniProtKB">
        <authorList>
            <consortium name="Ensembl"/>
        </authorList>
    </citation>
    <scope>IDENTIFICATION</scope>
</reference>
<keyword evidence="4" id="KW-0645">Protease</keyword>
<feature type="disulfide bond" evidence="3">
    <location>
        <begin position="341"/>
        <end position="345"/>
    </location>
</feature>
<feature type="active site" evidence="2">
    <location>
        <position position="350"/>
    </location>
</feature>
<dbReference type="PANTHER" id="PTHR47966">
    <property type="entry name" value="BETA-SITE APP-CLEAVING ENZYME, ISOFORM A-RELATED"/>
    <property type="match status" value="1"/>
</dbReference>
<dbReference type="AlphaFoldDB" id="A0A8C8X6Q0"/>
<keyword evidence="4" id="KW-0064">Aspartyl protease</keyword>
<dbReference type="InterPro" id="IPR033121">
    <property type="entry name" value="PEPTIDASE_A1"/>
</dbReference>
<dbReference type="GeneTree" id="ENSGT00940000160179"/>
<reference evidence="7" key="2">
    <citation type="submission" date="2025-08" db="UniProtKB">
        <authorList>
            <consortium name="Ensembl"/>
        </authorList>
    </citation>
    <scope>IDENTIFICATION</scope>
</reference>
<dbReference type="FunFam" id="2.40.70.10:FF:000048">
    <property type="entry name" value="Napsin A aspartic peptidase"/>
    <property type="match status" value="1"/>
</dbReference>
<feature type="disulfide bond" evidence="3">
    <location>
        <begin position="176"/>
        <end position="183"/>
    </location>
</feature>
<reference evidence="7" key="1">
    <citation type="journal article" date="2019" name="bioRxiv">
        <title>Long live the king: chromosome-level assembly of the lion (Panthera leo) using linked-read, Hi-C, and long read data.</title>
        <authorList>
            <person name="Armstrong E.E."/>
            <person name="Taylor R.W."/>
            <person name="Miller D.E."/>
            <person name="Kaelin C."/>
            <person name="Barsh G."/>
            <person name="Hadly E.A."/>
            <person name="Petrov D."/>
        </authorList>
    </citation>
    <scope>NUCLEOTIDE SEQUENCE [LARGE SCALE GENOMIC DNA]</scope>
</reference>
<evidence type="ECO:0000256" key="4">
    <source>
        <dbReference type="RuleBase" id="RU000454"/>
    </source>
</evidence>
<dbReference type="GO" id="GO:0006508">
    <property type="term" value="P:proteolysis"/>
    <property type="evidence" value="ECO:0007669"/>
    <property type="project" value="UniProtKB-KW"/>
</dbReference>
<keyword evidence="4" id="KW-0378">Hydrolase</keyword>
<feature type="active site" evidence="2">
    <location>
        <position position="163"/>
    </location>
</feature>
<evidence type="ECO:0000313" key="7">
    <source>
        <dbReference type="Ensembl" id="ENSPLOP00000013251.1"/>
    </source>
</evidence>
<dbReference type="PRINTS" id="PR00792">
    <property type="entry name" value="PEPSIN"/>
</dbReference>
<evidence type="ECO:0000256" key="3">
    <source>
        <dbReference type="PIRSR" id="PIRSR601461-2"/>
    </source>
</evidence>
<name>A0A8C8X6Q0_PANLE</name>
<dbReference type="PANTHER" id="PTHR47966:SF83">
    <property type="entry name" value="NAPSIN-A"/>
    <property type="match status" value="1"/>
</dbReference>
<accession>A0A8C8X6Q0</accession>
<dbReference type="GO" id="GO:0005764">
    <property type="term" value="C:lysosome"/>
    <property type="evidence" value="ECO:0007669"/>
    <property type="project" value="TreeGrafter"/>
</dbReference>
<dbReference type="GO" id="GO:0005615">
    <property type="term" value="C:extracellular space"/>
    <property type="evidence" value="ECO:0007669"/>
    <property type="project" value="TreeGrafter"/>
</dbReference>
<dbReference type="InterPro" id="IPR021109">
    <property type="entry name" value="Peptidase_aspartic_dom_sf"/>
</dbReference>
<evidence type="ECO:0000313" key="8">
    <source>
        <dbReference type="Proteomes" id="UP000694399"/>
    </source>
</evidence>
<evidence type="ECO:0000259" key="6">
    <source>
        <dbReference type="PROSITE" id="PS51767"/>
    </source>
</evidence>
<dbReference type="SUPFAM" id="SSF50630">
    <property type="entry name" value="Acid proteases"/>
    <property type="match status" value="1"/>
</dbReference>
<dbReference type="PROSITE" id="PS51767">
    <property type="entry name" value="PEPTIDASE_A1"/>
    <property type="match status" value="1"/>
</dbReference>
<dbReference type="Pfam" id="PF00026">
    <property type="entry name" value="Asp"/>
    <property type="match status" value="2"/>
</dbReference>
<keyword evidence="3" id="KW-1015">Disulfide bond</keyword>
<keyword evidence="8" id="KW-1185">Reference proteome</keyword>
<dbReference type="Ensembl" id="ENSPLOT00000014703.1">
    <property type="protein sequence ID" value="ENSPLOP00000013251.1"/>
    <property type="gene ID" value="ENSPLOG00000009720.1"/>
</dbReference>
<organism evidence="7 8">
    <name type="scientific">Panthera leo</name>
    <name type="common">Lion</name>
    <dbReference type="NCBI Taxonomy" id="9689"/>
    <lineage>
        <taxon>Eukaryota</taxon>
        <taxon>Metazoa</taxon>
        <taxon>Chordata</taxon>
        <taxon>Craniata</taxon>
        <taxon>Vertebrata</taxon>
        <taxon>Euteleostomi</taxon>
        <taxon>Mammalia</taxon>
        <taxon>Eutheria</taxon>
        <taxon>Laurasiatheria</taxon>
        <taxon>Carnivora</taxon>
        <taxon>Feliformia</taxon>
        <taxon>Felidae</taxon>
        <taxon>Pantherinae</taxon>
        <taxon>Panthera</taxon>
    </lineage>
</organism>